<proteinExistence type="predicted"/>
<gene>
    <name evidence="1" type="ORF">B296_00057527</name>
</gene>
<comment type="caution">
    <text evidence="1">The sequence shown here is derived from an EMBL/GenBank/DDBJ whole genome shotgun (WGS) entry which is preliminary data.</text>
</comment>
<protein>
    <submittedName>
        <fullName evidence="1">Uncharacterized protein</fullName>
    </submittedName>
</protein>
<organism evidence="1 2">
    <name type="scientific">Ensete ventricosum</name>
    <name type="common">Abyssinian banana</name>
    <name type="synonym">Musa ensete</name>
    <dbReference type="NCBI Taxonomy" id="4639"/>
    <lineage>
        <taxon>Eukaryota</taxon>
        <taxon>Viridiplantae</taxon>
        <taxon>Streptophyta</taxon>
        <taxon>Embryophyta</taxon>
        <taxon>Tracheophyta</taxon>
        <taxon>Spermatophyta</taxon>
        <taxon>Magnoliopsida</taxon>
        <taxon>Liliopsida</taxon>
        <taxon>Zingiberales</taxon>
        <taxon>Musaceae</taxon>
        <taxon>Ensete</taxon>
    </lineage>
</organism>
<dbReference type="AlphaFoldDB" id="A0A426XQU9"/>
<sequence length="90" mass="10146">MRKRQGEDRNEEVAACEVLLIHGIVPRFSDSIRLPLHLPLTLSSSLLLLPLLLPISSHSQAATRLILPDSGRQWSRSKVTDLFRAITKHK</sequence>
<accession>A0A426XQU9</accession>
<evidence type="ECO:0000313" key="2">
    <source>
        <dbReference type="Proteomes" id="UP000287651"/>
    </source>
</evidence>
<dbReference type="Proteomes" id="UP000287651">
    <property type="component" value="Unassembled WGS sequence"/>
</dbReference>
<dbReference type="EMBL" id="AMZH03018276">
    <property type="protein sequence ID" value="RRT41811.1"/>
    <property type="molecule type" value="Genomic_DNA"/>
</dbReference>
<reference evidence="1 2" key="1">
    <citation type="journal article" date="2014" name="Agronomy (Basel)">
        <title>A Draft Genome Sequence for Ensete ventricosum, the Drought-Tolerant Tree Against Hunger.</title>
        <authorList>
            <person name="Harrison J."/>
            <person name="Moore K.A."/>
            <person name="Paszkiewicz K."/>
            <person name="Jones T."/>
            <person name="Grant M."/>
            <person name="Ambacheew D."/>
            <person name="Muzemil S."/>
            <person name="Studholme D.J."/>
        </authorList>
    </citation>
    <scope>NUCLEOTIDE SEQUENCE [LARGE SCALE GENOMIC DNA]</scope>
</reference>
<evidence type="ECO:0000313" key="1">
    <source>
        <dbReference type="EMBL" id="RRT41811.1"/>
    </source>
</evidence>
<name>A0A426XQU9_ENSVE</name>